<gene>
    <name evidence="4" type="ORF">CVT25_013099</name>
</gene>
<feature type="domain" description="PIH1 N-terminal" evidence="3">
    <location>
        <begin position="57"/>
        <end position="185"/>
    </location>
</feature>
<evidence type="ECO:0000313" key="5">
    <source>
        <dbReference type="Proteomes" id="UP000283269"/>
    </source>
</evidence>
<dbReference type="GO" id="GO:0005737">
    <property type="term" value="C:cytoplasm"/>
    <property type="evidence" value="ECO:0007669"/>
    <property type="project" value="TreeGrafter"/>
</dbReference>
<dbReference type="Proteomes" id="UP000283269">
    <property type="component" value="Unassembled WGS sequence"/>
</dbReference>
<feature type="region of interest" description="Disordered" evidence="2">
    <location>
        <begin position="193"/>
        <end position="313"/>
    </location>
</feature>
<dbReference type="PANTHER" id="PTHR22997:SF0">
    <property type="entry name" value="PIH1 DOMAIN-CONTAINING PROTEIN 1"/>
    <property type="match status" value="1"/>
</dbReference>
<dbReference type="EMBL" id="NHYD01001659">
    <property type="protein sequence ID" value="PPQ90274.1"/>
    <property type="molecule type" value="Genomic_DNA"/>
</dbReference>
<evidence type="ECO:0000256" key="1">
    <source>
        <dbReference type="ARBA" id="ARBA00008511"/>
    </source>
</evidence>
<protein>
    <recommendedName>
        <fullName evidence="3">PIH1 N-terminal domain-containing protein</fullName>
    </recommendedName>
</protein>
<feature type="compositionally biased region" description="Basic and acidic residues" evidence="2">
    <location>
        <begin position="411"/>
        <end position="421"/>
    </location>
</feature>
<dbReference type="GO" id="GO:1990904">
    <property type="term" value="C:ribonucleoprotein complex"/>
    <property type="evidence" value="ECO:0007669"/>
    <property type="project" value="TreeGrafter"/>
</dbReference>
<dbReference type="InterPro" id="IPR050734">
    <property type="entry name" value="PIH1/Kintoun_subfamily"/>
</dbReference>
<proteinExistence type="inferred from homology"/>
<comment type="similarity">
    <text evidence="1">Belongs to the PIH1 family.</text>
</comment>
<sequence>MSSSTNVRIELTPKAGFCVKSTTLAAAVLPPPPPTPSTVKSKSSANFLEPAPQPIPVPKGQKVFVNLAWDPNVPPPPEGSEDVIKRAMQGEDVDEANPSGWYVPIIVSNARQDKDKSGNLALVFDCIFNSTVKSRTLRDPEFKIFLVELSLQRIEAQTGLALSRNIGTPNIASKGKLLPRSVQIPASMVPALIGAPSSSSSSSKQAADPNPSTQTKTPGATPLIQEITSSTSPAPNERLAPNQRDTRAIADLTSTASNTGSSKTTSGGSGSSESMLPGLRGILKKPASASSSSTMMPKGTTAKPTVPSSTIAGQDIGISTARFDWSWAKDDTGRLRIDVRVPGLTLNLVQESMLDIEPNRILLSVPNRPILDIDVGLSDAEIVARVAAAYASSSSSSLSSSQKSKGQAQNDDDKKEEETMRTLKLKRQRDFEVDSADAEWKVGTGTVTIFV</sequence>
<dbReference type="InterPro" id="IPR012981">
    <property type="entry name" value="PIH1_N"/>
</dbReference>
<dbReference type="AlphaFoldDB" id="A0A409XHP5"/>
<name>A0A409XHP5_PSICY</name>
<dbReference type="InParanoid" id="A0A409XHP5"/>
<accession>A0A409XHP5</accession>
<evidence type="ECO:0000256" key="2">
    <source>
        <dbReference type="SAM" id="MobiDB-lite"/>
    </source>
</evidence>
<evidence type="ECO:0000313" key="4">
    <source>
        <dbReference type="EMBL" id="PPQ90274.1"/>
    </source>
</evidence>
<reference evidence="4 5" key="1">
    <citation type="journal article" date="2018" name="Evol. Lett.">
        <title>Horizontal gene cluster transfer increased hallucinogenic mushroom diversity.</title>
        <authorList>
            <person name="Reynolds H.T."/>
            <person name="Vijayakumar V."/>
            <person name="Gluck-Thaler E."/>
            <person name="Korotkin H.B."/>
            <person name="Matheny P.B."/>
            <person name="Slot J.C."/>
        </authorList>
    </citation>
    <scope>NUCLEOTIDE SEQUENCE [LARGE SCALE GENOMIC DNA]</scope>
    <source>
        <strain evidence="4 5">2631</strain>
    </source>
</reference>
<feature type="compositionally biased region" description="Low complexity" evidence="2">
    <location>
        <begin position="253"/>
        <end position="274"/>
    </location>
</feature>
<dbReference type="GO" id="GO:0006364">
    <property type="term" value="P:rRNA processing"/>
    <property type="evidence" value="ECO:0007669"/>
    <property type="project" value="TreeGrafter"/>
</dbReference>
<dbReference type="Pfam" id="PF08190">
    <property type="entry name" value="PIH1"/>
    <property type="match status" value="1"/>
</dbReference>
<keyword evidence="5" id="KW-1185">Reference proteome</keyword>
<dbReference type="GO" id="GO:0000492">
    <property type="term" value="P:box C/D snoRNP assembly"/>
    <property type="evidence" value="ECO:0007669"/>
    <property type="project" value="TreeGrafter"/>
</dbReference>
<dbReference type="OrthoDB" id="5135119at2759"/>
<comment type="caution">
    <text evidence="4">The sequence shown here is derived from an EMBL/GenBank/DDBJ whole genome shotgun (WGS) entry which is preliminary data.</text>
</comment>
<dbReference type="STRING" id="93625.A0A409XHP5"/>
<feature type="region of interest" description="Disordered" evidence="2">
    <location>
        <begin position="396"/>
        <end position="423"/>
    </location>
</feature>
<dbReference type="GO" id="GO:0097255">
    <property type="term" value="C:R2TP complex"/>
    <property type="evidence" value="ECO:0007669"/>
    <property type="project" value="TreeGrafter"/>
</dbReference>
<organism evidence="4 5">
    <name type="scientific">Psilocybe cyanescens</name>
    <dbReference type="NCBI Taxonomy" id="93625"/>
    <lineage>
        <taxon>Eukaryota</taxon>
        <taxon>Fungi</taxon>
        <taxon>Dikarya</taxon>
        <taxon>Basidiomycota</taxon>
        <taxon>Agaricomycotina</taxon>
        <taxon>Agaricomycetes</taxon>
        <taxon>Agaricomycetidae</taxon>
        <taxon>Agaricales</taxon>
        <taxon>Agaricineae</taxon>
        <taxon>Strophariaceae</taxon>
        <taxon>Psilocybe</taxon>
    </lineage>
</organism>
<feature type="compositionally biased region" description="Polar residues" evidence="2">
    <location>
        <begin position="302"/>
        <end position="312"/>
    </location>
</feature>
<evidence type="ECO:0000259" key="3">
    <source>
        <dbReference type="Pfam" id="PF08190"/>
    </source>
</evidence>
<dbReference type="PANTHER" id="PTHR22997">
    <property type="entry name" value="PIH1 DOMAIN-CONTAINING PROTEIN 1"/>
    <property type="match status" value="1"/>
</dbReference>